<evidence type="ECO:0000313" key="3">
    <source>
        <dbReference type="EMBL" id="MCO6045460.1"/>
    </source>
</evidence>
<accession>A0A9X2JGX4</accession>
<keyword evidence="4" id="KW-1185">Reference proteome</keyword>
<feature type="signal peptide" evidence="1">
    <location>
        <begin position="1"/>
        <end position="24"/>
    </location>
</feature>
<evidence type="ECO:0000256" key="1">
    <source>
        <dbReference type="SAM" id="SignalP"/>
    </source>
</evidence>
<dbReference type="AlphaFoldDB" id="A0A9X2JGX4"/>
<dbReference type="EMBL" id="JAMXLR010000055">
    <property type="protein sequence ID" value="MCO6045460.1"/>
    <property type="molecule type" value="Genomic_DNA"/>
</dbReference>
<feature type="domain" description="Ice-binding protein C-terminal" evidence="2">
    <location>
        <begin position="447"/>
        <end position="469"/>
    </location>
</feature>
<protein>
    <submittedName>
        <fullName evidence="3">PEP-CTERM sorting domain-containing protein</fullName>
    </submittedName>
</protein>
<name>A0A9X2JGX4_9BACT</name>
<evidence type="ECO:0000259" key="2">
    <source>
        <dbReference type="Pfam" id="PF07589"/>
    </source>
</evidence>
<feature type="chain" id="PRO_5040936559" evidence="1">
    <location>
        <begin position="25"/>
        <end position="469"/>
    </location>
</feature>
<proteinExistence type="predicted"/>
<dbReference type="InterPro" id="IPR013424">
    <property type="entry name" value="Ice-binding_C"/>
</dbReference>
<reference evidence="3" key="1">
    <citation type="submission" date="2022-06" db="EMBL/GenBank/DDBJ databases">
        <title>Aeoliella straminimaris, a novel planctomycete from sediments.</title>
        <authorList>
            <person name="Vitorino I.R."/>
            <person name="Lage O.M."/>
        </authorList>
    </citation>
    <scope>NUCLEOTIDE SEQUENCE</scope>
    <source>
        <strain evidence="3">ICT_H6.2</strain>
    </source>
</reference>
<gene>
    <name evidence="3" type="ORF">NG895_16235</name>
</gene>
<dbReference type="RefSeq" id="WP_252853572.1">
    <property type="nucleotide sequence ID" value="NZ_JAMXLR010000055.1"/>
</dbReference>
<dbReference type="Proteomes" id="UP001155241">
    <property type="component" value="Unassembled WGS sequence"/>
</dbReference>
<organism evidence="3 4">
    <name type="scientific">Aeoliella straminimaris</name>
    <dbReference type="NCBI Taxonomy" id="2954799"/>
    <lineage>
        <taxon>Bacteria</taxon>
        <taxon>Pseudomonadati</taxon>
        <taxon>Planctomycetota</taxon>
        <taxon>Planctomycetia</taxon>
        <taxon>Pirellulales</taxon>
        <taxon>Lacipirellulaceae</taxon>
        <taxon>Aeoliella</taxon>
    </lineage>
</organism>
<keyword evidence="1" id="KW-0732">Signal</keyword>
<evidence type="ECO:0000313" key="4">
    <source>
        <dbReference type="Proteomes" id="UP001155241"/>
    </source>
</evidence>
<dbReference type="Pfam" id="PF07589">
    <property type="entry name" value="PEP-CTERM"/>
    <property type="match status" value="1"/>
</dbReference>
<comment type="caution">
    <text evidence="3">The sequence shown here is derived from an EMBL/GenBank/DDBJ whole genome shotgun (WGS) entry which is preliminary data.</text>
</comment>
<sequence>MSFRPLLILATFVATAVCLSPAQADTTWTGANSSDMTDAGNYDNGLPAADNGWLAINDVTTNIPVMMSDITLGWDLDIGGGANTAGRLDQLSGLMSTGEGNWVRMGFNDGSGPASAIYNLADTTGTGGAFTGFAQGSGSLNVGGSTQNGKLNLGWDGGTTSTMNINTSGTVAAGEVEVGSTGGGPTSTFNMDNGTVNVLGNFEVGGDQYSGHGGNSFFNMSGGTINTGNEFFVGGWGTATAQLTGGEINSDAWFVVGRDGASVATLDMSGGTINAAIENAASFLVIGAFGGSNGTLNLTGGTINTGDGDTTTNMLIAENGNGTLNVIGTAPIVNVSGDLKLGLFNDNNDSSGIGTLGFTADASGVAAVSVGNDVNLGSPDGDFLTVDLSAYTGAHMDMLLIDGSTRQGVFTGLSQGTLVAMDGNSNPYYIDYLGAKGDVWLRTTQNVPEPTSLVLVGLGGLALLAWRRK</sequence>
<dbReference type="NCBIfam" id="TIGR02595">
    <property type="entry name" value="PEP_CTERM"/>
    <property type="match status" value="1"/>
</dbReference>